<dbReference type="Proteomes" id="UP000667802">
    <property type="component" value="Unassembled WGS sequence"/>
</dbReference>
<dbReference type="AlphaFoldDB" id="A0AAP5M7Y6"/>
<reference evidence="2" key="1">
    <citation type="journal article" date="2021" name="Science">
        <title>Hunting the eagle killer: A cyanobacterial neurotoxin causes vacuolar myelinopathy.</title>
        <authorList>
            <person name="Breinlinger S."/>
            <person name="Phillips T.J."/>
            <person name="Haram B.N."/>
            <person name="Mares J."/>
            <person name="Martinez Yerena J.A."/>
            <person name="Hrouzek P."/>
            <person name="Sobotka R."/>
            <person name="Henderson W.M."/>
            <person name="Schmieder P."/>
            <person name="Williams S.M."/>
            <person name="Lauderdale J.D."/>
            <person name="Wilde H.D."/>
            <person name="Gerrin W."/>
            <person name="Kust A."/>
            <person name="Washington J.W."/>
            <person name="Wagner C."/>
            <person name="Geier B."/>
            <person name="Liebeke M."/>
            <person name="Enke H."/>
            <person name="Niedermeyer T.H.J."/>
            <person name="Wilde S.B."/>
        </authorList>
    </citation>
    <scope>NUCLEOTIDE SEQUENCE [LARGE SCALE GENOMIC DNA]</scope>
    <source>
        <strain evidence="2">Thurmond2011</strain>
    </source>
</reference>
<keyword evidence="2" id="KW-1185">Reference proteome</keyword>
<dbReference type="EMBL" id="JAALHA020000001">
    <property type="protein sequence ID" value="MDR9892998.1"/>
    <property type="molecule type" value="Genomic_DNA"/>
</dbReference>
<sequence length="150" mass="15819">MQTVGLTSTQPAQAGIPSGSLAQSGTFAHKRSPIVGSWDFTGQVTASGATFKTVYQFFRDGNFLGVSSLIAPSLRTPLLGQWSVSGNQVTFKAKSFIFDASNQLTGSAITEATLTRTDDKLEGEATITVFDVNNNPTGQVTRVTLSGKPL</sequence>
<accession>A0AAP5M7Y6</accession>
<evidence type="ECO:0000313" key="2">
    <source>
        <dbReference type="Proteomes" id="UP000667802"/>
    </source>
</evidence>
<gene>
    <name evidence="1" type="ORF">G7B40_000160</name>
</gene>
<organism evidence="1 2">
    <name type="scientific">Aetokthonos hydrillicola Thurmond2011</name>
    <dbReference type="NCBI Taxonomy" id="2712845"/>
    <lineage>
        <taxon>Bacteria</taxon>
        <taxon>Bacillati</taxon>
        <taxon>Cyanobacteriota</taxon>
        <taxon>Cyanophyceae</taxon>
        <taxon>Nostocales</taxon>
        <taxon>Hapalosiphonaceae</taxon>
        <taxon>Aetokthonos</taxon>
    </lineage>
</organism>
<comment type="caution">
    <text evidence="1">The sequence shown here is derived from an EMBL/GenBank/DDBJ whole genome shotgun (WGS) entry which is preliminary data.</text>
</comment>
<name>A0AAP5M7Y6_9CYAN</name>
<evidence type="ECO:0000313" key="1">
    <source>
        <dbReference type="EMBL" id="MDR9892998.1"/>
    </source>
</evidence>
<proteinExistence type="predicted"/>
<protein>
    <submittedName>
        <fullName evidence="1">Uncharacterized protein</fullName>
    </submittedName>
</protein>